<dbReference type="EMBL" id="JASBNA010000005">
    <property type="protein sequence ID" value="KAK7691893.1"/>
    <property type="molecule type" value="Genomic_DNA"/>
</dbReference>
<accession>A0AAW0GNS6</accession>
<name>A0AAW0GNS6_9APHY</name>
<proteinExistence type="predicted"/>
<evidence type="ECO:0000313" key="1">
    <source>
        <dbReference type="EMBL" id="KAK7691893.1"/>
    </source>
</evidence>
<dbReference type="Proteomes" id="UP001385951">
    <property type="component" value="Unassembled WGS sequence"/>
</dbReference>
<comment type="caution">
    <text evidence="1">The sequence shown here is derived from an EMBL/GenBank/DDBJ whole genome shotgun (WGS) entry which is preliminary data.</text>
</comment>
<organism evidence="1 2">
    <name type="scientific">Cerrena zonata</name>
    <dbReference type="NCBI Taxonomy" id="2478898"/>
    <lineage>
        <taxon>Eukaryota</taxon>
        <taxon>Fungi</taxon>
        <taxon>Dikarya</taxon>
        <taxon>Basidiomycota</taxon>
        <taxon>Agaricomycotina</taxon>
        <taxon>Agaricomycetes</taxon>
        <taxon>Polyporales</taxon>
        <taxon>Cerrenaceae</taxon>
        <taxon>Cerrena</taxon>
    </lineage>
</organism>
<dbReference type="AlphaFoldDB" id="A0AAW0GNS6"/>
<evidence type="ECO:0000313" key="2">
    <source>
        <dbReference type="Proteomes" id="UP001385951"/>
    </source>
</evidence>
<protein>
    <recommendedName>
        <fullName evidence="3">BTB domain-containing protein</fullName>
    </recommendedName>
</protein>
<keyword evidence="2" id="KW-1185">Reference proteome</keyword>
<sequence length="344" mass="38664">MDYLDDSIVDPLISADYPDFSDEVYYSSNDDFIYPSGGDNMNENTSEPIIPVESQKEPSSFSMSTAFSAYMNFGDGEPDVVLMSRDAVHFFVRRNRLLNVSNNQFALLLSPYIDLSFQTAQQPIQLTEDAQTLNIQAIQTLEKYGIVLSTHLIPGTPLFDDIVLKTPYQPLEVYIVAAEHDLFQLAQIASGYLLSISLLSIPRMQLSRLNSDYLAMLYNLHIVRTLVLQRLISRPPDEHEATFQCGFSAYQAMKSAWSVATSSFILNANPDVSAALIRNTLESLKFSLPCIRCRKCVQDRVNEILLKWSITPRTICRDTGYYFSVLSPQDSVPGITYTASILPT</sequence>
<gene>
    <name evidence="1" type="ORF">QCA50_005298</name>
</gene>
<reference evidence="1 2" key="1">
    <citation type="submission" date="2022-09" db="EMBL/GenBank/DDBJ databases">
        <authorList>
            <person name="Palmer J.M."/>
        </authorList>
    </citation>
    <scope>NUCLEOTIDE SEQUENCE [LARGE SCALE GENOMIC DNA]</scope>
    <source>
        <strain evidence="1 2">DSM 7382</strain>
    </source>
</reference>
<evidence type="ECO:0008006" key="3">
    <source>
        <dbReference type="Google" id="ProtNLM"/>
    </source>
</evidence>